<sequence>AKHPDVFVRCSSESVFFPAMQKIGKMIEADAFGTILEVNSGFLHSSDMDFNKPINWKRMLKFNGEYGCMGDLGMHACHMPFRAGWIPKNVRAVLSNIVTERPDGKGGMAGCETWDNATLFCQTADPKTGSDFPMTIKTCRIAPGHKNTWYFEVLGTKACAKWSSKQINTLEILEYTGGMQAWQVIDMGHEMAFKSITGGIFEAGFSDSILQMWAAFLYELHHGKPKNKFAGCVTPEEAALNHRLFTAALQSDANSSTIPL</sequence>
<protein>
    <recommendedName>
        <fullName evidence="1">GFO/IDH/MocA-like oxidoreductase domain-containing protein</fullName>
    </recommendedName>
</protein>
<dbReference type="AlphaFoldDB" id="X0T634"/>
<gene>
    <name evidence="2" type="ORF">S01H1_31206</name>
</gene>
<feature type="domain" description="GFO/IDH/MocA-like oxidoreductase" evidence="1">
    <location>
        <begin position="21"/>
        <end position="159"/>
    </location>
</feature>
<feature type="non-terminal residue" evidence="2">
    <location>
        <position position="1"/>
    </location>
</feature>
<dbReference type="SUPFAM" id="SSF55347">
    <property type="entry name" value="Glyceraldehyde-3-phosphate dehydrogenase-like, C-terminal domain"/>
    <property type="match status" value="1"/>
</dbReference>
<comment type="caution">
    <text evidence="2">The sequence shown here is derived from an EMBL/GenBank/DDBJ whole genome shotgun (WGS) entry which is preliminary data.</text>
</comment>
<organism evidence="2">
    <name type="scientific">marine sediment metagenome</name>
    <dbReference type="NCBI Taxonomy" id="412755"/>
    <lineage>
        <taxon>unclassified sequences</taxon>
        <taxon>metagenomes</taxon>
        <taxon>ecological metagenomes</taxon>
    </lineage>
</organism>
<dbReference type="EMBL" id="BARS01019242">
    <property type="protein sequence ID" value="GAF88674.1"/>
    <property type="molecule type" value="Genomic_DNA"/>
</dbReference>
<dbReference type="Gene3D" id="3.30.360.10">
    <property type="entry name" value="Dihydrodipicolinate Reductase, domain 2"/>
    <property type="match status" value="1"/>
</dbReference>
<evidence type="ECO:0000313" key="2">
    <source>
        <dbReference type="EMBL" id="GAF88674.1"/>
    </source>
</evidence>
<reference evidence="2" key="1">
    <citation type="journal article" date="2014" name="Front. Microbiol.">
        <title>High frequency of phylogenetically diverse reductive dehalogenase-homologous genes in deep subseafloor sedimentary metagenomes.</title>
        <authorList>
            <person name="Kawai M."/>
            <person name="Futagami T."/>
            <person name="Toyoda A."/>
            <person name="Takaki Y."/>
            <person name="Nishi S."/>
            <person name="Hori S."/>
            <person name="Arai W."/>
            <person name="Tsubouchi T."/>
            <person name="Morono Y."/>
            <person name="Uchiyama I."/>
            <person name="Ito T."/>
            <person name="Fujiyama A."/>
            <person name="Inagaki F."/>
            <person name="Takami H."/>
        </authorList>
    </citation>
    <scope>NUCLEOTIDE SEQUENCE</scope>
    <source>
        <strain evidence="2">Expedition CK06-06</strain>
    </source>
</reference>
<evidence type="ECO:0000259" key="1">
    <source>
        <dbReference type="Pfam" id="PF22725"/>
    </source>
</evidence>
<accession>X0T634</accession>
<name>X0T634_9ZZZZ</name>
<dbReference type="Pfam" id="PF22725">
    <property type="entry name" value="GFO_IDH_MocA_C3"/>
    <property type="match status" value="1"/>
</dbReference>
<proteinExistence type="predicted"/>
<dbReference type="InterPro" id="IPR055170">
    <property type="entry name" value="GFO_IDH_MocA-like_dom"/>
</dbReference>